<name>A0A4S1XAB4_9SPHN</name>
<reference evidence="1 2" key="1">
    <citation type="submission" date="2019-04" db="EMBL/GenBank/DDBJ databases">
        <title>Sphingomonas psychrotolerans sp. nov., isolated from soil in the Tianshan Mountains, Xinjiang, China.</title>
        <authorList>
            <person name="Luo Y."/>
            <person name="Sheng H."/>
        </authorList>
    </citation>
    <scope>NUCLEOTIDE SEQUENCE [LARGE SCALE GENOMIC DNA]</scope>
    <source>
        <strain evidence="1 2">ZFGT-11</strain>
    </source>
</reference>
<protein>
    <submittedName>
        <fullName evidence="1">Uncharacterized protein</fullName>
    </submittedName>
</protein>
<evidence type="ECO:0000313" key="1">
    <source>
        <dbReference type="EMBL" id="TGX52387.1"/>
    </source>
</evidence>
<proteinExistence type="predicted"/>
<accession>A0A4S1XAB4</accession>
<dbReference type="OrthoDB" id="7406594at2"/>
<sequence>MPGYATVAGQVLGAPLIVDARIRSAVKIKGAEAANVPAGRIRFYIEADVTALIRGANAVSTRIGYVADLPLTDRGREPKLKKQRVLLFARAVPARSDQVQLTGLDSQRPWTPELDALVRGIVREVVATDAPPAITGVANAFHVPGSLPGEGETQIFLQTANGAPVSLQILRRPGEQPRWAVSLGDIVDESAGPPRQNTLLWYRLACGLPRTLPAENLESADPANVATARADYALVLRALGPCA</sequence>
<organism evidence="1 2">
    <name type="scientific">Sphingomonas gei</name>
    <dbReference type="NCBI Taxonomy" id="1395960"/>
    <lineage>
        <taxon>Bacteria</taxon>
        <taxon>Pseudomonadati</taxon>
        <taxon>Pseudomonadota</taxon>
        <taxon>Alphaproteobacteria</taxon>
        <taxon>Sphingomonadales</taxon>
        <taxon>Sphingomonadaceae</taxon>
        <taxon>Sphingomonas</taxon>
    </lineage>
</organism>
<gene>
    <name evidence="1" type="ORF">E5A73_16480</name>
</gene>
<dbReference type="AlphaFoldDB" id="A0A4S1XAB4"/>
<dbReference type="EMBL" id="SRXT01000006">
    <property type="protein sequence ID" value="TGX52387.1"/>
    <property type="molecule type" value="Genomic_DNA"/>
</dbReference>
<dbReference type="RefSeq" id="WP_135964930.1">
    <property type="nucleotide sequence ID" value="NZ_SRXT01000006.1"/>
</dbReference>
<evidence type="ECO:0000313" key="2">
    <source>
        <dbReference type="Proteomes" id="UP000306147"/>
    </source>
</evidence>
<keyword evidence="2" id="KW-1185">Reference proteome</keyword>
<dbReference type="Proteomes" id="UP000306147">
    <property type="component" value="Unassembled WGS sequence"/>
</dbReference>
<comment type="caution">
    <text evidence="1">The sequence shown here is derived from an EMBL/GenBank/DDBJ whole genome shotgun (WGS) entry which is preliminary data.</text>
</comment>